<dbReference type="InterPro" id="IPR000182">
    <property type="entry name" value="GNAT_dom"/>
</dbReference>
<dbReference type="GO" id="GO:0016747">
    <property type="term" value="F:acyltransferase activity, transferring groups other than amino-acyl groups"/>
    <property type="evidence" value="ECO:0007669"/>
    <property type="project" value="InterPro"/>
</dbReference>
<dbReference type="RefSeq" id="WP_111950187.1">
    <property type="nucleotide sequence ID" value="NZ_CALUAQ010000002.1"/>
</dbReference>
<sequence>MLIEFKSDYDKIAMGLLSYTADLKETSRLTEELDMYKNDDSRQLFLWRSEETDDLCAVLGIEEEEDVILLRHLSVNPSYRGEGLTYRMLDQLSDRYEHKTLMGTLESGSFVKKWQKRRNQQEALQQETEDTATE</sequence>
<protein>
    <submittedName>
        <fullName evidence="1">N-acetyltransferase</fullName>
    </submittedName>
</protein>
<keyword evidence="1" id="KW-0808">Transferase</keyword>
<reference evidence="1 2" key="1">
    <citation type="submission" date="2019-07" db="EMBL/GenBank/DDBJ databases">
        <title>Genome assembly of a nasal isolate of Dolosigranulum pigrum from a chronic sinusitis patient.</title>
        <authorList>
            <person name="Baig S."/>
            <person name="Overballe-Petersen S."/>
            <person name="Kaspar U."/>
            <person name="Rendboe A."/>
            <person name="de Man T."/>
            <person name="Liu C."/>
            <person name="Price L.B."/>
            <person name="Stegger M."/>
            <person name="Becker K."/>
            <person name="Skytt Andersen P."/>
        </authorList>
    </citation>
    <scope>NUCLEOTIDE SEQUENCE [LARGE SCALE GENOMIC DNA]</scope>
    <source>
        <strain evidence="1 2">83VPs-KB5</strain>
    </source>
</reference>
<dbReference type="OrthoDB" id="2189687at2"/>
<dbReference type="Gene3D" id="3.40.630.30">
    <property type="match status" value="1"/>
</dbReference>
<dbReference type="Proteomes" id="UP000315953">
    <property type="component" value="Chromosome"/>
</dbReference>
<accession>A0A328KH68</accession>
<dbReference type="EMBL" id="CP041626">
    <property type="protein sequence ID" value="QDO91669.1"/>
    <property type="molecule type" value="Genomic_DNA"/>
</dbReference>
<dbReference type="Pfam" id="PF00583">
    <property type="entry name" value="Acetyltransf_1"/>
    <property type="match status" value="1"/>
</dbReference>
<name>A0A328KH68_9LACT</name>
<dbReference type="InterPro" id="IPR016181">
    <property type="entry name" value="Acyl_CoA_acyltransferase"/>
</dbReference>
<gene>
    <name evidence="1" type="ORF">FNV33_06240</name>
</gene>
<dbReference type="KEGG" id="dpm:FNV33_06240"/>
<proteinExistence type="predicted"/>
<dbReference type="AlphaFoldDB" id="A0A328KH68"/>
<organism evidence="1 2">
    <name type="scientific">Dolosigranulum pigrum</name>
    <dbReference type="NCBI Taxonomy" id="29394"/>
    <lineage>
        <taxon>Bacteria</taxon>
        <taxon>Bacillati</taxon>
        <taxon>Bacillota</taxon>
        <taxon>Bacilli</taxon>
        <taxon>Lactobacillales</taxon>
        <taxon>Carnobacteriaceae</taxon>
        <taxon>Dolosigranulum</taxon>
    </lineage>
</organism>
<dbReference type="SUPFAM" id="SSF55729">
    <property type="entry name" value="Acyl-CoA N-acyltransferases (Nat)"/>
    <property type="match status" value="1"/>
</dbReference>
<evidence type="ECO:0000313" key="2">
    <source>
        <dbReference type="Proteomes" id="UP000315953"/>
    </source>
</evidence>
<evidence type="ECO:0000313" key="1">
    <source>
        <dbReference type="EMBL" id="QDO91669.1"/>
    </source>
</evidence>